<dbReference type="EMBL" id="JAVDYC010000001">
    <property type="protein sequence ID" value="MDR7322651.1"/>
    <property type="molecule type" value="Genomic_DNA"/>
</dbReference>
<gene>
    <name evidence="2" type="ORF">J2S44_002901</name>
</gene>
<proteinExistence type="predicted"/>
<organism evidence="2 3">
    <name type="scientific">Catenuloplanes niger</name>
    <dbReference type="NCBI Taxonomy" id="587534"/>
    <lineage>
        <taxon>Bacteria</taxon>
        <taxon>Bacillati</taxon>
        <taxon>Actinomycetota</taxon>
        <taxon>Actinomycetes</taxon>
        <taxon>Micromonosporales</taxon>
        <taxon>Micromonosporaceae</taxon>
        <taxon>Catenuloplanes</taxon>
    </lineage>
</organism>
<feature type="region of interest" description="Disordered" evidence="1">
    <location>
        <begin position="54"/>
        <end position="97"/>
    </location>
</feature>
<dbReference type="AlphaFoldDB" id="A0AAE3ZNS3"/>
<dbReference type="RefSeq" id="WP_310413357.1">
    <property type="nucleotide sequence ID" value="NZ_JAVDYC010000001.1"/>
</dbReference>
<feature type="region of interest" description="Disordered" evidence="1">
    <location>
        <begin position="123"/>
        <end position="143"/>
    </location>
</feature>
<name>A0AAE3ZNS3_9ACTN</name>
<protein>
    <submittedName>
        <fullName evidence="2">Uncharacterized protein</fullName>
    </submittedName>
</protein>
<keyword evidence="3" id="KW-1185">Reference proteome</keyword>
<accession>A0AAE3ZNS3</accession>
<reference evidence="2 3" key="1">
    <citation type="submission" date="2023-07" db="EMBL/GenBank/DDBJ databases">
        <title>Sequencing the genomes of 1000 actinobacteria strains.</title>
        <authorList>
            <person name="Klenk H.-P."/>
        </authorList>
    </citation>
    <scope>NUCLEOTIDE SEQUENCE [LARGE SCALE GENOMIC DNA]</scope>
    <source>
        <strain evidence="2 3">DSM 44711</strain>
    </source>
</reference>
<evidence type="ECO:0000256" key="1">
    <source>
        <dbReference type="SAM" id="MobiDB-lite"/>
    </source>
</evidence>
<sequence>MTAAMTRYGITRTRSDALLGTAGRLLALVLLCALIGHAHTLAICCATIPTHTHAGAAGSTQPPADVSEPATPGAVALPCSADHPHSDSCDAAEPAVRVAAHPQSPALAVAPDIWAPPRHTTAVRDDAQARARPTGPQLISLRI</sequence>
<comment type="caution">
    <text evidence="2">The sequence shown here is derived from an EMBL/GenBank/DDBJ whole genome shotgun (WGS) entry which is preliminary data.</text>
</comment>
<dbReference type="Proteomes" id="UP001183629">
    <property type="component" value="Unassembled WGS sequence"/>
</dbReference>
<evidence type="ECO:0000313" key="3">
    <source>
        <dbReference type="Proteomes" id="UP001183629"/>
    </source>
</evidence>
<evidence type="ECO:0000313" key="2">
    <source>
        <dbReference type="EMBL" id="MDR7322651.1"/>
    </source>
</evidence>